<dbReference type="PANTHER" id="PTHR38137">
    <property type="entry name" value="PRC-BARREL DOMAIN PROTEIN"/>
    <property type="match status" value="1"/>
</dbReference>
<gene>
    <name evidence="2" type="ORF">SAMN04487946_11340</name>
</gene>
<dbReference type="InterPro" id="IPR011033">
    <property type="entry name" value="PRC_barrel-like_sf"/>
</dbReference>
<reference evidence="3" key="1">
    <citation type="submission" date="2016-10" db="EMBL/GenBank/DDBJ databases">
        <authorList>
            <person name="Varghese N."/>
            <person name="Submissions S."/>
        </authorList>
    </citation>
    <scope>NUCLEOTIDE SEQUENCE [LARGE SCALE GENOMIC DNA]</scope>
    <source>
        <strain evidence="3">CGMCC 1.10118</strain>
    </source>
</reference>
<feature type="domain" description="PRC-barrel" evidence="1">
    <location>
        <begin position="5"/>
        <end position="83"/>
    </location>
</feature>
<keyword evidence="3" id="KW-1185">Reference proteome</keyword>
<evidence type="ECO:0000313" key="3">
    <source>
        <dbReference type="Proteomes" id="UP000199170"/>
    </source>
</evidence>
<dbReference type="PANTHER" id="PTHR38137:SF2">
    <property type="entry name" value="PRC-BARREL DOMAIN-CONTAINING PROTEIN"/>
    <property type="match status" value="1"/>
</dbReference>
<dbReference type="OrthoDB" id="85079at2157"/>
<proteinExistence type="predicted"/>
<evidence type="ECO:0000313" key="2">
    <source>
        <dbReference type="EMBL" id="SDY38175.1"/>
    </source>
</evidence>
<dbReference type="STRING" id="660517.SAMN04487946_11340"/>
<dbReference type="InterPro" id="IPR027275">
    <property type="entry name" value="PRC-brl_dom"/>
</dbReference>
<name>A0A1H3JF89_9EURY</name>
<dbReference type="Pfam" id="PF05239">
    <property type="entry name" value="PRC"/>
    <property type="match status" value="1"/>
</dbReference>
<evidence type="ECO:0000259" key="1">
    <source>
        <dbReference type="Pfam" id="PF05239"/>
    </source>
</evidence>
<dbReference type="RefSeq" id="WP_089768929.1">
    <property type="nucleotide sequence ID" value="NZ_FNPB01000013.1"/>
</dbReference>
<accession>A0A1H3JF89</accession>
<dbReference type="Gene3D" id="2.30.30.240">
    <property type="entry name" value="PRC-barrel domain"/>
    <property type="match status" value="1"/>
</dbReference>
<dbReference type="AlphaFoldDB" id="A0A1H3JF89"/>
<organism evidence="2 3">
    <name type="scientific">Halobellus clavatus</name>
    <dbReference type="NCBI Taxonomy" id="660517"/>
    <lineage>
        <taxon>Archaea</taxon>
        <taxon>Methanobacteriati</taxon>
        <taxon>Methanobacteriota</taxon>
        <taxon>Stenosarchaea group</taxon>
        <taxon>Halobacteria</taxon>
        <taxon>Halobacteriales</taxon>
        <taxon>Haloferacaceae</taxon>
        <taxon>Halobellus</taxon>
    </lineage>
</organism>
<dbReference type="SUPFAM" id="SSF50346">
    <property type="entry name" value="PRC-barrel domain"/>
    <property type="match status" value="1"/>
</dbReference>
<protein>
    <submittedName>
        <fullName evidence="2">Sporulation protein YlmC, PRC-barrel domain family</fullName>
    </submittedName>
</protein>
<dbReference type="EMBL" id="FNPB01000013">
    <property type="protein sequence ID" value="SDY38175.1"/>
    <property type="molecule type" value="Genomic_DNA"/>
</dbReference>
<sequence>MPNELAENLSGKEVMTSNGTYIGELHNIQMDVKTGTIGDLYVSPFENVRPEQHRFETTTDEGQQKFAIPVSRVKSVDDCVVVQQ</sequence>
<dbReference type="Proteomes" id="UP000199170">
    <property type="component" value="Unassembled WGS sequence"/>
</dbReference>